<accession>A0A8T0HSW5</accession>
<keyword evidence="3" id="KW-1185">Reference proteome</keyword>
<gene>
    <name evidence="2" type="ORF">KC19_VG229300</name>
</gene>
<proteinExistence type="predicted"/>
<protein>
    <submittedName>
        <fullName evidence="2">Uncharacterized protein</fullName>
    </submittedName>
</protein>
<evidence type="ECO:0000256" key="1">
    <source>
        <dbReference type="SAM" id="MobiDB-lite"/>
    </source>
</evidence>
<name>A0A8T0HSW5_CERPU</name>
<dbReference type="AlphaFoldDB" id="A0A8T0HSW5"/>
<comment type="caution">
    <text evidence="2">The sequence shown here is derived from an EMBL/GenBank/DDBJ whole genome shotgun (WGS) entry which is preliminary data.</text>
</comment>
<feature type="region of interest" description="Disordered" evidence="1">
    <location>
        <begin position="280"/>
        <end position="300"/>
    </location>
</feature>
<dbReference type="PANTHER" id="PTHR48258">
    <property type="entry name" value="DUF4218 DOMAIN-CONTAINING PROTEIN-RELATED"/>
    <property type="match status" value="1"/>
</dbReference>
<evidence type="ECO:0000313" key="3">
    <source>
        <dbReference type="Proteomes" id="UP000822688"/>
    </source>
</evidence>
<organism evidence="2 3">
    <name type="scientific">Ceratodon purpureus</name>
    <name type="common">Fire moss</name>
    <name type="synonym">Dicranum purpureum</name>
    <dbReference type="NCBI Taxonomy" id="3225"/>
    <lineage>
        <taxon>Eukaryota</taxon>
        <taxon>Viridiplantae</taxon>
        <taxon>Streptophyta</taxon>
        <taxon>Embryophyta</taxon>
        <taxon>Bryophyta</taxon>
        <taxon>Bryophytina</taxon>
        <taxon>Bryopsida</taxon>
        <taxon>Dicranidae</taxon>
        <taxon>Pseudoditrichales</taxon>
        <taxon>Ditrichaceae</taxon>
        <taxon>Ceratodon</taxon>
    </lineage>
</organism>
<dbReference type="EMBL" id="CM026426">
    <property type="protein sequence ID" value="KAG0574034.1"/>
    <property type="molecule type" value="Genomic_DNA"/>
</dbReference>
<dbReference type="Proteomes" id="UP000822688">
    <property type="component" value="Chromosome V"/>
</dbReference>
<evidence type="ECO:0000313" key="2">
    <source>
        <dbReference type="EMBL" id="KAG0574034.1"/>
    </source>
</evidence>
<sequence>MASGYMIEESLGFCTEYFSLYTHTRRRVWDAEEEMRDAGEVLLGRGVPRRLSYEQTLHVHDYVLKHSVPTAELLSEWHKQREAFKNSWVRYRSTLRGRSGPFPDHLIEPLPKFSSWINNHVRILRDEGFPVSRELESLHCMPSEYVTSYQAMWAYGAHYVVSNKEGLGYVSFDSGIAAIPPGSDTNEIDVGILRDIILVSYSEVNCVILEGSWIKTMDEGRRVIKKDQYGFWTVHYRSWDASTKNPYVYPAAVSQKVVLHNDIRSRRVIGQVEEIQFGASGSTSVNDNGRPNSPTQNRTLNGTADVADEEIAGEDILNFAAQEEDVLDERHLDDTQFVDEVEIQYVE</sequence>
<reference evidence="2" key="1">
    <citation type="submission" date="2020-06" db="EMBL/GenBank/DDBJ databases">
        <title>WGS assembly of Ceratodon purpureus strain R40.</title>
        <authorList>
            <person name="Carey S.B."/>
            <person name="Jenkins J."/>
            <person name="Shu S."/>
            <person name="Lovell J.T."/>
            <person name="Sreedasyam A."/>
            <person name="Maumus F."/>
            <person name="Tiley G.P."/>
            <person name="Fernandez-Pozo N."/>
            <person name="Barry K."/>
            <person name="Chen C."/>
            <person name="Wang M."/>
            <person name="Lipzen A."/>
            <person name="Daum C."/>
            <person name="Saski C.A."/>
            <person name="Payton A.C."/>
            <person name="Mcbreen J.C."/>
            <person name="Conrad R.E."/>
            <person name="Kollar L.M."/>
            <person name="Olsson S."/>
            <person name="Huttunen S."/>
            <person name="Landis J.B."/>
            <person name="Wickett N.J."/>
            <person name="Johnson M.G."/>
            <person name="Rensing S.A."/>
            <person name="Grimwood J."/>
            <person name="Schmutz J."/>
            <person name="Mcdaniel S.F."/>
        </authorList>
    </citation>
    <scope>NUCLEOTIDE SEQUENCE</scope>
    <source>
        <strain evidence="2">R40</strain>
    </source>
</reference>